<dbReference type="PANTHER" id="PTHR11076:SF34">
    <property type="entry name" value="PROTEIN UMUC"/>
    <property type="match status" value="1"/>
</dbReference>
<dbReference type="Gene3D" id="1.10.150.20">
    <property type="entry name" value="5' to 3' exonuclease, C-terminal subdomain"/>
    <property type="match status" value="1"/>
</dbReference>
<dbReference type="Gene3D" id="3.30.70.270">
    <property type="match status" value="1"/>
</dbReference>
<evidence type="ECO:0000313" key="4">
    <source>
        <dbReference type="Proteomes" id="UP000253426"/>
    </source>
</evidence>
<dbReference type="GO" id="GO:0003684">
    <property type="term" value="F:damaged DNA binding"/>
    <property type="evidence" value="ECO:0007669"/>
    <property type="project" value="InterPro"/>
</dbReference>
<comment type="similarity">
    <text evidence="1">Belongs to the DNA polymerase type-Y family.</text>
</comment>
<name>A0A366H9I2_9BACT</name>
<dbReference type="GO" id="GO:0042276">
    <property type="term" value="P:error-prone translesion synthesis"/>
    <property type="evidence" value="ECO:0007669"/>
    <property type="project" value="TreeGrafter"/>
</dbReference>
<evidence type="ECO:0000259" key="2">
    <source>
        <dbReference type="PROSITE" id="PS50173"/>
    </source>
</evidence>
<dbReference type="InterPro" id="IPR053848">
    <property type="entry name" value="IMS_HHH_1"/>
</dbReference>
<comment type="caution">
    <text evidence="3">The sequence shown here is derived from an EMBL/GenBank/DDBJ whole genome shotgun (WGS) entry which is preliminary data.</text>
</comment>
<protein>
    <submittedName>
        <fullName evidence="3">DNA polymerase-4</fullName>
    </submittedName>
</protein>
<accession>A0A366H9I2</accession>
<dbReference type="GO" id="GO:0005829">
    <property type="term" value="C:cytosol"/>
    <property type="evidence" value="ECO:0007669"/>
    <property type="project" value="TreeGrafter"/>
</dbReference>
<dbReference type="PANTHER" id="PTHR11076">
    <property type="entry name" value="DNA REPAIR POLYMERASE UMUC / TRANSFERASE FAMILY MEMBER"/>
    <property type="match status" value="1"/>
</dbReference>
<dbReference type="InterPro" id="IPR043128">
    <property type="entry name" value="Rev_trsase/Diguanyl_cyclase"/>
</dbReference>
<dbReference type="GO" id="GO:0006281">
    <property type="term" value="P:DNA repair"/>
    <property type="evidence" value="ECO:0007669"/>
    <property type="project" value="InterPro"/>
</dbReference>
<dbReference type="SUPFAM" id="SSF100879">
    <property type="entry name" value="Lesion bypass DNA polymerase (Y-family), little finger domain"/>
    <property type="match status" value="1"/>
</dbReference>
<feature type="domain" description="UmuC" evidence="2">
    <location>
        <begin position="5"/>
        <end position="188"/>
    </location>
</feature>
<dbReference type="InterPro" id="IPR043502">
    <property type="entry name" value="DNA/RNA_pol_sf"/>
</dbReference>
<dbReference type="Pfam" id="PF11799">
    <property type="entry name" value="IMS_C"/>
    <property type="match status" value="1"/>
</dbReference>
<dbReference type="GO" id="GO:0003887">
    <property type="term" value="F:DNA-directed DNA polymerase activity"/>
    <property type="evidence" value="ECO:0007669"/>
    <property type="project" value="InterPro"/>
</dbReference>
<dbReference type="InterPro" id="IPR001126">
    <property type="entry name" value="UmuC"/>
</dbReference>
<dbReference type="CDD" id="cd00424">
    <property type="entry name" value="PolY"/>
    <property type="match status" value="1"/>
</dbReference>
<gene>
    <name evidence="3" type="ORF">DES53_113138</name>
</gene>
<proteinExistence type="inferred from homology"/>
<dbReference type="OrthoDB" id="9808813at2"/>
<dbReference type="InterPro" id="IPR050116">
    <property type="entry name" value="DNA_polymerase-Y"/>
</dbReference>
<dbReference type="EMBL" id="QNRR01000013">
    <property type="protein sequence ID" value="RBP37755.1"/>
    <property type="molecule type" value="Genomic_DNA"/>
</dbReference>
<dbReference type="RefSeq" id="WP_113961448.1">
    <property type="nucleotide sequence ID" value="NZ_QNRR01000013.1"/>
</dbReference>
<dbReference type="GO" id="GO:0009432">
    <property type="term" value="P:SOS response"/>
    <property type="evidence" value="ECO:0007669"/>
    <property type="project" value="TreeGrafter"/>
</dbReference>
<evidence type="ECO:0000313" key="3">
    <source>
        <dbReference type="EMBL" id="RBP37755.1"/>
    </source>
</evidence>
<sequence>MIPRDVIIDLDCFFASVEQELRPELRGRPVGIVPVVAESTSCIAASKEAKKFGIKTGTRVREARQLHPDVVLVESRPALYLEFHRRFLTALEVFMPVAEVMSIDEVWCRLPDHVKTPEDAAKFFQRVKETLRAQMGEVVTCSVGMAPNRFLAKLASDMGKPNGFTLIQKPDLPQCLHRLKLRDFCGIGRNMERRLNDHGITTVAQLTSASRETLHAVWGSINGFHMYHWLRGEVTELPPTQRRTIGHSHILPTKLRNEIGVRAVSHRLLQKAATRLRKLDMYASGLQAFIKYEDKQEWTREIRFTETQDSFVFLDALEKLWEHRPRKGGIPPQATGVTFAPLIPASRVTPDLLLHNPAHEKICQAMDMLNRRLGKNTVTFGGALGALEYAPMRIAFTRIPDQETEG</sequence>
<dbReference type="Pfam" id="PF21999">
    <property type="entry name" value="IMS_HHH_1"/>
    <property type="match status" value="1"/>
</dbReference>
<keyword evidence="4" id="KW-1185">Reference proteome</keyword>
<evidence type="ECO:0000256" key="1">
    <source>
        <dbReference type="ARBA" id="ARBA00010945"/>
    </source>
</evidence>
<dbReference type="PROSITE" id="PS50173">
    <property type="entry name" value="UMUC"/>
    <property type="match status" value="1"/>
</dbReference>
<dbReference type="InterPro" id="IPR036775">
    <property type="entry name" value="DNA_pol_Y-fam_lit_finger_sf"/>
</dbReference>
<dbReference type="Proteomes" id="UP000253426">
    <property type="component" value="Unassembled WGS sequence"/>
</dbReference>
<dbReference type="SUPFAM" id="SSF56672">
    <property type="entry name" value="DNA/RNA polymerases"/>
    <property type="match status" value="1"/>
</dbReference>
<dbReference type="InterPro" id="IPR017961">
    <property type="entry name" value="DNA_pol_Y-fam_little_finger"/>
</dbReference>
<dbReference type="Gene3D" id="3.40.1170.60">
    <property type="match status" value="1"/>
</dbReference>
<organism evidence="3 4">
    <name type="scientific">Roseimicrobium gellanilyticum</name>
    <dbReference type="NCBI Taxonomy" id="748857"/>
    <lineage>
        <taxon>Bacteria</taxon>
        <taxon>Pseudomonadati</taxon>
        <taxon>Verrucomicrobiota</taxon>
        <taxon>Verrucomicrobiia</taxon>
        <taxon>Verrucomicrobiales</taxon>
        <taxon>Verrucomicrobiaceae</taxon>
        <taxon>Roseimicrobium</taxon>
    </lineage>
</organism>
<reference evidence="3 4" key="1">
    <citation type="submission" date="2018-06" db="EMBL/GenBank/DDBJ databases">
        <title>Genomic Encyclopedia of Type Strains, Phase IV (KMG-IV): sequencing the most valuable type-strain genomes for metagenomic binning, comparative biology and taxonomic classification.</title>
        <authorList>
            <person name="Goeker M."/>
        </authorList>
    </citation>
    <scope>NUCLEOTIDE SEQUENCE [LARGE SCALE GENOMIC DNA]</scope>
    <source>
        <strain evidence="3 4">DSM 25532</strain>
    </source>
</reference>
<dbReference type="AlphaFoldDB" id="A0A366H9I2"/>
<dbReference type="Pfam" id="PF00817">
    <property type="entry name" value="IMS"/>
    <property type="match status" value="1"/>
</dbReference>